<dbReference type="WBParaSite" id="TREG1_45990.1">
    <property type="protein sequence ID" value="TREG1_45990.1"/>
    <property type="gene ID" value="TREG1_45990"/>
</dbReference>
<proteinExistence type="predicted"/>
<accession>A0AA85JMU2</accession>
<organism evidence="1 2">
    <name type="scientific">Trichobilharzia regenti</name>
    <name type="common">Nasal bird schistosome</name>
    <dbReference type="NCBI Taxonomy" id="157069"/>
    <lineage>
        <taxon>Eukaryota</taxon>
        <taxon>Metazoa</taxon>
        <taxon>Spiralia</taxon>
        <taxon>Lophotrochozoa</taxon>
        <taxon>Platyhelminthes</taxon>
        <taxon>Trematoda</taxon>
        <taxon>Digenea</taxon>
        <taxon>Strigeidida</taxon>
        <taxon>Schistosomatoidea</taxon>
        <taxon>Schistosomatidae</taxon>
        <taxon>Trichobilharzia</taxon>
    </lineage>
</organism>
<evidence type="ECO:0000313" key="1">
    <source>
        <dbReference type="Proteomes" id="UP000050795"/>
    </source>
</evidence>
<name>A0AA85JMU2_TRIRE</name>
<reference evidence="1" key="1">
    <citation type="submission" date="2022-06" db="EMBL/GenBank/DDBJ databases">
        <authorList>
            <person name="Berger JAMES D."/>
            <person name="Berger JAMES D."/>
        </authorList>
    </citation>
    <scope>NUCLEOTIDE SEQUENCE [LARGE SCALE GENOMIC DNA]</scope>
</reference>
<sequence>MYSGHSTIDRNLNEPIWLDNRKSISYTSTSRLNYTRYPNRKLTPASTSIRLSRGENNYYPATEHQRTPSAPNIRYDLPTDYQTTSQYYNSSCTRRPRQLLRRKDSIQPAPSNVLPEDKSLYRSTFTGRICAPSCKVQPRDEGINGLETTQQRAKSLLKSEDFIEIDSNVYKQIYPSPNDSTYRTDFTENVFKDVHYDTLPQIGHENKNTLADYHKKYHSWVKPPMNDEIIQRVGYNWKPRPAVYLPEDPSKHEPIESTSVYRSNFVSYSKDALLNRRNPSQKACFSAIKEENLLSSYDGKRERIPNTLYRDSYISLHDVDNWSGRHTLQNLSSITSRTGPYQQDDEVYWFGIDTVPFIETKESMFTQSSNLKSPYDKSKALIQ</sequence>
<keyword evidence="1" id="KW-1185">Reference proteome</keyword>
<reference evidence="2" key="2">
    <citation type="submission" date="2023-11" db="UniProtKB">
        <authorList>
            <consortium name="WormBaseParasite"/>
        </authorList>
    </citation>
    <scope>IDENTIFICATION</scope>
</reference>
<dbReference type="Proteomes" id="UP000050795">
    <property type="component" value="Unassembled WGS sequence"/>
</dbReference>
<protein>
    <submittedName>
        <fullName evidence="2">Uncharacterized protein</fullName>
    </submittedName>
</protein>
<evidence type="ECO:0000313" key="2">
    <source>
        <dbReference type="WBParaSite" id="TREG1_45990.1"/>
    </source>
</evidence>
<dbReference type="AlphaFoldDB" id="A0AA85JMU2"/>